<feature type="transmembrane region" description="Helical" evidence="6">
    <location>
        <begin position="164"/>
        <end position="183"/>
    </location>
</feature>
<sequence length="397" mass="42938">MTTEREKLLRDPNLHVIFGITLVAVMGVAVLAPAFPKIVNELGISTRQVGLLITVFTLPGVFLTPVLGVLADRLGRKRILVPALLLFGLAGGMCTFVRHFHLLLLLRFFQGVGAASLGSLNVTIIGDLYEGRLRARALGYNASVLSLGTASYPAVGGGLAMLGWYYPFALSFLAIPLGLFVLYRLNNPEPKSEEVLLAYMRSAWRSVRHIRVAGLFAAGLITFIILYGSYLTFFPLLLGHSFGAPPYLIGLIMSSMSLTTALTASQAGRLARGFKKRSLLQISFSLYTLSLLIIPQVQALWLFLLPAVLFGAAQGINIPAVQTMLTEQAPAKYRAAFMSLYGLILRLGQTCGPLIMGGAFHFWQMKGAFYAGAGFALAAILIMSLTIKELPNPLDAN</sequence>
<dbReference type="PROSITE" id="PS00216">
    <property type="entry name" value="SUGAR_TRANSPORT_1"/>
    <property type="match status" value="1"/>
</dbReference>
<comment type="caution">
    <text evidence="8">The sequence shown here is derived from an EMBL/GenBank/DDBJ whole genome shotgun (WGS) entry which is preliminary data.</text>
</comment>
<evidence type="ECO:0000313" key="9">
    <source>
        <dbReference type="Proteomes" id="UP000179129"/>
    </source>
</evidence>
<evidence type="ECO:0000259" key="7">
    <source>
        <dbReference type="PROSITE" id="PS50850"/>
    </source>
</evidence>
<dbReference type="CDD" id="cd17474">
    <property type="entry name" value="MFS_YfmO_like"/>
    <property type="match status" value="1"/>
</dbReference>
<dbReference type="InterPro" id="IPR050189">
    <property type="entry name" value="MFS_Efflux_Transporters"/>
</dbReference>
<feature type="transmembrane region" description="Helical" evidence="6">
    <location>
        <begin position="12"/>
        <end position="36"/>
    </location>
</feature>
<accession>A0A1F5YYR9</accession>
<keyword evidence="5 6" id="KW-0472">Membrane</keyword>
<dbReference type="PROSITE" id="PS50850">
    <property type="entry name" value="MFS"/>
    <property type="match status" value="1"/>
</dbReference>
<dbReference type="InterPro" id="IPR020846">
    <property type="entry name" value="MFS_dom"/>
</dbReference>
<feature type="transmembrane region" description="Helical" evidence="6">
    <location>
        <begin position="48"/>
        <end position="67"/>
    </location>
</feature>
<dbReference type="GO" id="GO:0005886">
    <property type="term" value="C:plasma membrane"/>
    <property type="evidence" value="ECO:0007669"/>
    <property type="project" value="UniProtKB-SubCell"/>
</dbReference>
<dbReference type="GO" id="GO:0022857">
    <property type="term" value="F:transmembrane transporter activity"/>
    <property type="evidence" value="ECO:0007669"/>
    <property type="project" value="InterPro"/>
</dbReference>
<evidence type="ECO:0000256" key="1">
    <source>
        <dbReference type="ARBA" id="ARBA00004651"/>
    </source>
</evidence>
<organism evidence="8 9">
    <name type="scientific">Candidatus Glassbacteria bacterium RIFCSPLOWO2_12_FULL_58_11</name>
    <dbReference type="NCBI Taxonomy" id="1817867"/>
    <lineage>
        <taxon>Bacteria</taxon>
        <taxon>Candidatus Glassiibacteriota</taxon>
    </lineage>
</organism>
<dbReference type="EMBL" id="MFIX01000070">
    <property type="protein sequence ID" value="OGG05276.1"/>
    <property type="molecule type" value="Genomic_DNA"/>
</dbReference>
<dbReference type="InterPro" id="IPR036259">
    <property type="entry name" value="MFS_trans_sf"/>
</dbReference>
<gene>
    <name evidence="8" type="ORF">A3F83_12915</name>
</gene>
<reference evidence="8 9" key="1">
    <citation type="journal article" date="2016" name="Nat. Commun.">
        <title>Thousands of microbial genomes shed light on interconnected biogeochemical processes in an aquifer system.</title>
        <authorList>
            <person name="Anantharaman K."/>
            <person name="Brown C.T."/>
            <person name="Hug L.A."/>
            <person name="Sharon I."/>
            <person name="Castelle C.J."/>
            <person name="Probst A.J."/>
            <person name="Thomas B.C."/>
            <person name="Singh A."/>
            <person name="Wilkins M.J."/>
            <person name="Karaoz U."/>
            <person name="Brodie E.L."/>
            <person name="Williams K.H."/>
            <person name="Hubbard S.S."/>
            <person name="Banfield J.F."/>
        </authorList>
    </citation>
    <scope>NUCLEOTIDE SEQUENCE [LARGE SCALE GENOMIC DNA]</scope>
</reference>
<dbReference type="Pfam" id="PF07690">
    <property type="entry name" value="MFS_1"/>
    <property type="match status" value="1"/>
</dbReference>
<keyword evidence="2" id="KW-1003">Cell membrane</keyword>
<dbReference type="InterPro" id="IPR005829">
    <property type="entry name" value="Sugar_transporter_CS"/>
</dbReference>
<dbReference type="InterPro" id="IPR011701">
    <property type="entry name" value="MFS"/>
</dbReference>
<dbReference type="Gene3D" id="1.20.1250.20">
    <property type="entry name" value="MFS general substrate transporter like domains"/>
    <property type="match status" value="1"/>
</dbReference>
<feature type="transmembrane region" description="Helical" evidence="6">
    <location>
        <begin position="79"/>
        <end position="98"/>
    </location>
</feature>
<dbReference type="Proteomes" id="UP000179129">
    <property type="component" value="Unassembled WGS sequence"/>
</dbReference>
<dbReference type="PANTHER" id="PTHR43124:SF3">
    <property type="entry name" value="CHLORAMPHENICOL EFFLUX PUMP RV0191"/>
    <property type="match status" value="1"/>
</dbReference>
<evidence type="ECO:0000313" key="8">
    <source>
        <dbReference type="EMBL" id="OGG05276.1"/>
    </source>
</evidence>
<protein>
    <submittedName>
        <fullName evidence="8">MFS transporter</fullName>
    </submittedName>
</protein>
<feature type="transmembrane region" description="Helical" evidence="6">
    <location>
        <begin position="333"/>
        <end position="356"/>
    </location>
</feature>
<comment type="subcellular location">
    <subcellularLocation>
        <location evidence="1">Cell membrane</location>
        <topology evidence="1">Multi-pass membrane protein</topology>
    </subcellularLocation>
</comment>
<proteinExistence type="predicted"/>
<feature type="transmembrane region" description="Helical" evidence="6">
    <location>
        <begin position="138"/>
        <end position="158"/>
    </location>
</feature>
<dbReference type="PANTHER" id="PTHR43124">
    <property type="entry name" value="PURINE EFFLUX PUMP PBUE"/>
    <property type="match status" value="1"/>
</dbReference>
<keyword evidence="3 6" id="KW-0812">Transmembrane</keyword>
<feature type="domain" description="Major facilitator superfamily (MFS) profile" evidence="7">
    <location>
        <begin position="13"/>
        <end position="391"/>
    </location>
</feature>
<feature type="transmembrane region" description="Helical" evidence="6">
    <location>
        <begin position="244"/>
        <end position="265"/>
    </location>
</feature>
<dbReference type="PRINTS" id="PR01036">
    <property type="entry name" value="TCRTETB"/>
</dbReference>
<evidence type="ECO:0000256" key="6">
    <source>
        <dbReference type="SAM" id="Phobius"/>
    </source>
</evidence>
<feature type="transmembrane region" description="Helical" evidence="6">
    <location>
        <begin position="368"/>
        <end position="387"/>
    </location>
</feature>
<name>A0A1F5YYR9_9BACT</name>
<dbReference type="STRING" id="1817867.A3F83_12915"/>
<evidence type="ECO:0000256" key="4">
    <source>
        <dbReference type="ARBA" id="ARBA00022989"/>
    </source>
</evidence>
<keyword evidence="4 6" id="KW-1133">Transmembrane helix</keyword>
<evidence type="ECO:0000256" key="3">
    <source>
        <dbReference type="ARBA" id="ARBA00022692"/>
    </source>
</evidence>
<feature type="transmembrane region" description="Helical" evidence="6">
    <location>
        <begin position="104"/>
        <end position="126"/>
    </location>
</feature>
<dbReference type="AlphaFoldDB" id="A0A1F5YYR9"/>
<dbReference type="SUPFAM" id="SSF103473">
    <property type="entry name" value="MFS general substrate transporter"/>
    <property type="match status" value="1"/>
</dbReference>
<evidence type="ECO:0000256" key="5">
    <source>
        <dbReference type="ARBA" id="ARBA00023136"/>
    </source>
</evidence>
<evidence type="ECO:0000256" key="2">
    <source>
        <dbReference type="ARBA" id="ARBA00022475"/>
    </source>
</evidence>
<feature type="transmembrane region" description="Helical" evidence="6">
    <location>
        <begin position="286"/>
        <end position="313"/>
    </location>
</feature>
<feature type="transmembrane region" description="Helical" evidence="6">
    <location>
        <begin position="210"/>
        <end position="238"/>
    </location>
</feature>